<accession>A0A645I6U5</accession>
<evidence type="ECO:0000256" key="1">
    <source>
        <dbReference type="SAM" id="MobiDB-lite"/>
    </source>
</evidence>
<feature type="region of interest" description="Disordered" evidence="1">
    <location>
        <begin position="1"/>
        <end position="23"/>
    </location>
</feature>
<protein>
    <submittedName>
        <fullName evidence="2">Uncharacterized protein</fullName>
    </submittedName>
</protein>
<proteinExistence type="predicted"/>
<organism evidence="2">
    <name type="scientific">bioreactor metagenome</name>
    <dbReference type="NCBI Taxonomy" id="1076179"/>
    <lineage>
        <taxon>unclassified sequences</taxon>
        <taxon>metagenomes</taxon>
        <taxon>ecological metagenomes</taxon>
    </lineage>
</organism>
<gene>
    <name evidence="2" type="ORF">SDC9_191685</name>
</gene>
<dbReference type="AlphaFoldDB" id="A0A645I6U5"/>
<sequence length="61" mass="6617">MSVVMVGSSALRPAGAGEHPRRHANYNHARGHLEIGLGGFNVKLSRIMQTDESQHPNDGRV</sequence>
<name>A0A645I6U5_9ZZZZ</name>
<dbReference type="EMBL" id="VSSQ01103001">
    <property type="protein sequence ID" value="MPN44124.1"/>
    <property type="molecule type" value="Genomic_DNA"/>
</dbReference>
<evidence type="ECO:0000313" key="2">
    <source>
        <dbReference type="EMBL" id="MPN44124.1"/>
    </source>
</evidence>
<comment type="caution">
    <text evidence="2">The sequence shown here is derived from an EMBL/GenBank/DDBJ whole genome shotgun (WGS) entry which is preliminary data.</text>
</comment>
<reference evidence="2" key="1">
    <citation type="submission" date="2019-08" db="EMBL/GenBank/DDBJ databases">
        <authorList>
            <person name="Kucharzyk K."/>
            <person name="Murdoch R.W."/>
            <person name="Higgins S."/>
            <person name="Loffler F."/>
        </authorList>
    </citation>
    <scope>NUCLEOTIDE SEQUENCE</scope>
</reference>